<dbReference type="Gene3D" id="1.20.1250.20">
    <property type="entry name" value="MFS general substrate transporter like domains"/>
    <property type="match status" value="1"/>
</dbReference>
<dbReference type="CDD" id="cd17358">
    <property type="entry name" value="MFS_GLUT6_8_Class3_like"/>
    <property type="match status" value="1"/>
</dbReference>
<dbReference type="OrthoDB" id="6612291at2759"/>
<keyword evidence="11" id="KW-1185">Reference proteome</keyword>
<feature type="transmembrane region" description="Helical" evidence="9">
    <location>
        <begin position="327"/>
        <end position="349"/>
    </location>
</feature>
<feature type="transmembrane region" description="Helical" evidence="9">
    <location>
        <begin position="300"/>
        <end position="320"/>
    </location>
</feature>
<comment type="subcellular location">
    <subcellularLocation>
        <location evidence="1">Cell membrane</location>
        <topology evidence="1">Multi-pass membrane protein</topology>
    </subcellularLocation>
</comment>
<keyword evidence="6" id="KW-0325">Glycoprotein</keyword>
<feature type="transmembrane region" description="Helical" evidence="9">
    <location>
        <begin position="258"/>
        <end position="280"/>
    </location>
</feature>
<dbReference type="FunFam" id="1.20.1250.20:FF:000055">
    <property type="entry name" value="Facilitated trehalose transporter Tret1-2 homolog"/>
    <property type="match status" value="1"/>
</dbReference>
<dbReference type="InterPro" id="IPR044775">
    <property type="entry name" value="MFS_ERD6/Tret1-like"/>
</dbReference>
<keyword evidence="4 9" id="KW-1133">Transmembrane helix</keyword>
<dbReference type="InterPro" id="IPR036259">
    <property type="entry name" value="MFS_trans_sf"/>
</dbReference>
<dbReference type="RefSeq" id="XP_018325826.1">
    <property type="nucleotide sequence ID" value="XM_018470324.2"/>
</dbReference>
<evidence type="ECO:0000256" key="9">
    <source>
        <dbReference type="SAM" id="Phobius"/>
    </source>
</evidence>
<dbReference type="InterPro" id="IPR003663">
    <property type="entry name" value="Sugar/inositol_transpt"/>
</dbReference>
<dbReference type="PANTHER" id="PTHR48021:SF1">
    <property type="entry name" value="GH07001P-RELATED"/>
    <property type="match status" value="1"/>
</dbReference>
<keyword evidence="5 9" id="KW-0472">Membrane</keyword>
<name>A0A1W4WZ04_AGRPL</name>
<dbReference type="InterPro" id="IPR005829">
    <property type="entry name" value="Sugar_transporter_CS"/>
</dbReference>
<dbReference type="PANTHER" id="PTHR48021">
    <property type="match status" value="1"/>
</dbReference>
<evidence type="ECO:0000256" key="5">
    <source>
        <dbReference type="ARBA" id="ARBA00023136"/>
    </source>
</evidence>
<gene>
    <name evidence="12 13" type="primary">LOC108737383</name>
</gene>
<evidence type="ECO:0000256" key="3">
    <source>
        <dbReference type="ARBA" id="ARBA00022692"/>
    </source>
</evidence>
<dbReference type="GO" id="GO:0051119">
    <property type="term" value="F:sugar transmembrane transporter activity"/>
    <property type="evidence" value="ECO:0007669"/>
    <property type="project" value="InterPro"/>
</dbReference>
<dbReference type="PROSITE" id="PS50850">
    <property type="entry name" value="MFS"/>
    <property type="match status" value="1"/>
</dbReference>
<dbReference type="PROSITE" id="PS00216">
    <property type="entry name" value="SUGAR_TRANSPORT_1"/>
    <property type="match status" value="1"/>
</dbReference>
<sequence length="470" mass="51319">MSTKCILGEEKLKNAEKTPQYIAALSVCLGALCSGTVLGWTGNTTDDLENGKFNNIAIDDESLGWIGSLANIGAALSCIAIGPLCEYMGRKYGMLLLVVPFTVGWLLVIFAQNVIMMYVGRILGGFAGGCFSLSAPQYVSETSQKEIRGTLSTFSELLLTVGVLIAYVLGYVLSAKTTAIILTALPIVFAIVFMTQPETPYYLLKRNYEGEALRSLQRLRGRFYDASDELKQIRCDIEEDRANELPVLQSFKKRETKIATLVSLGVMFFQQACGINAVVFYGSTIFAATGIDASILDPEISTIVIGAAPVLANCVSAVLIERLGRRTLLIISGLFMAIPEVIFALFFTFQDKNIISSDIVSKLVFLPILCLCAFVISSELGYGPVAWIISVEMFPAEVKSVLIAGTGAFNWFISFLITKFYLNMQNSVGVDVTFYIFAGMSFAGAVFPFFFVPETKGKSLVEIQRELRGK</sequence>
<dbReference type="KEGG" id="apln:108737383"/>
<feature type="transmembrane region" description="Helical" evidence="9">
    <location>
        <begin position="151"/>
        <end position="173"/>
    </location>
</feature>
<feature type="transmembrane region" description="Helical" evidence="9">
    <location>
        <begin position="434"/>
        <end position="452"/>
    </location>
</feature>
<feature type="domain" description="Major facilitator superfamily (MFS) profile" evidence="10">
    <location>
        <begin position="19"/>
        <end position="456"/>
    </location>
</feature>
<reference evidence="12 13" key="1">
    <citation type="submission" date="2025-04" db="UniProtKB">
        <authorList>
            <consortium name="RefSeq"/>
        </authorList>
    </citation>
    <scope>IDENTIFICATION</scope>
    <source>
        <tissue evidence="12 13">Entire body</tissue>
    </source>
</reference>
<keyword evidence="2" id="KW-1003">Cell membrane</keyword>
<feature type="transmembrane region" description="Helical" evidence="9">
    <location>
        <begin position="401"/>
        <end position="422"/>
    </location>
</feature>
<feature type="transmembrane region" description="Helical" evidence="9">
    <location>
        <begin position="179"/>
        <end position="196"/>
    </location>
</feature>
<feature type="transmembrane region" description="Helical" evidence="9">
    <location>
        <begin position="92"/>
        <end position="112"/>
    </location>
</feature>
<dbReference type="Pfam" id="PF00083">
    <property type="entry name" value="Sugar_tr"/>
    <property type="match status" value="1"/>
</dbReference>
<evidence type="ECO:0000313" key="11">
    <source>
        <dbReference type="Proteomes" id="UP000192223"/>
    </source>
</evidence>
<dbReference type="AlphaFoldDB" id="A0A1W4WZ04"/>
<accession>A0A1W4WZ04</accession>
<evidence type="ECO:0000256" key="6">
    <source>
        <dbReference type="ARBA" id="ARBA00023180"/>
    </source>
</evidence>
<dbReference type="InterPro" id="IPR005828">
    <property type="entry name" value="MFS_sugar_transport-like"/>
</dbReference>
<evidence type="ECO:0000313" key="13">
    <source>
        <dbReference type="RefSeq" id="XP_018325826.1"/>
    </source>
</evidence>
<keyword evidence="3 9" id="KW-0812">Transmembrane</keyword>
<evidence type="ECO:0000256" key="4">
    <source>
        <dbReference type="ARBA" id="ARBA00022989"/>
    </source>
</evidence>
<proteinExistence type="inferred from homology"/>
<evidence type="ECO:0000313" key="12">
    <source>
        <dbReference type="RefSeq" id="XP_018325747.1"/>
    </source>
</evidence>
<dbReference type="PRINTS" id="PR00171">
    <property type="entry name" value="SUGRTRNSPORT"/>
</dbReference>
<dbReference type="RefSeq" id="XP_018325747.1">
    <property type="nucleotide sequence ID" value="XM_018470245.2"/>
</dbReference>
<dbReference type="PROSITE" id="PS00217">
    <property type="entry name" value="SUGAR_TRANSPORT_2"/>
    <property type="match status" value="1"/>
</dbReference>
<dbReference type="SUPFAM" id="SSF103473">
    <property type="entry name" value="MFS general substrate transporter"/>
    <property type="match status" value="1"/>
</dbReference>
<dbReference type="NCBIfam" id="TIGR00879">
    <property type="entry name" value="SP"/>
    <property type="match status" value="1"/>
</dbReference>
<dbReference type="STRING" id="224129.A0A1W4WZ04"/>
<evidence type="ECO:0000256" key="8">
    <source>
        <dbReference type="RuleBase" id="RU003346"/>
    </source>
</evidence>
<dbReference type="GO" id="GO:0005886">
    <property type="term" value="C:plasma membrane"/>
    <property type="evidence" value="ECO:0007669"/>
    <property type="project" value="UniProtKB-SubCell"/>
</dbReference>
<dbReference type="Proteomes" id="UP000192223">
    <property type="component" value="Unplaced"/>
</dbReference>
<evidence type="ECO:0000256" key="2">
    <source>
        <dbReference type="ARBA" id="ARBA00022475"/>
    </source>
</evidence>
<feature type="transmembrane region" description="Helical" evidence="9">
    <location>
        <begin position="62"/>
        <end position="85"/>
    </location>
</feature>
<dbReference type="GeneID" id="108737383"/>
<evidence type="ECO:0000256" key="1">
    <source>
        <dbReference type="ARBA" id="ARBA00004651"/>
    </source>
</evidence>
<evidence type="ECO:0000256" key="7">
    <source>
        <dbReference type="ARBA" id="ARBA00024348"/>
    </source>
</evidence>
<keyword evidence="8" id="KW-0813">Transport</keyword>
<protein>
    <submittedName>
        <fullName evidence="12 13">Facilitated trehalose transporter Tret1-2 homolog</fullName>
    </submittedName>
</protein>
<evidence type="ECO:0000259" key="10">
    <source>
        <dbReference type="PROSITE" id="PS50850"/>
    </source>
</evidence>
<feature type="transmembrane region" description="Helical" evidence="9">
    <location>
        <begin position="364"/>
        <end position="389"/>
    </location>
</feature>
<organism evidence="11 12">
    <name type="scientific">Agrilus planipennis</name>
    <name type="common">Emerald ash borer</name>
    <name type="synonym">Agrilus marcopoli</name>
    <dbReference type="NCBI Taxonomy" id="224129"/>
    <lineage>
        <taxon>Eukaryota</taxon>
        <taxon>Metazoa</taxon>
        <taxon>Ecdysozoa</taxon>
        <taxon>Arthropoda</taxon>
        <taxon>Hexapoda</taxon>
        <taxon>Insecta</taxon>
        <taxon>Pterygota</taxon>
        <taxon>Neoptera</taxon>
        <taxon>Endopterygota</taxon>
        <taxon>Coleoptera</taxon>
        <taxon>Polyphaga</taxon>
        <taxon>Elateriformia</taxon>
        <taxon>Buprestoidea</taxon>
        <taxon>Buprestidae</taxon>
        <taxon>Agrilinae</taxon>
        <taxon>Agrilus</taxon>
    </lineage>
</organism>
<dbReference type="InterPro" id="IPR020846">
    <property type="entry name" value="MFS_dom"/>
</dbReference>
<comment type="similarity">
    <text evidence="7">Belongs to the major facilitator superfamily. Sugar transporter (TC 2.A.1.1) family. Trehalose transporter subfamily.</text>
</comment>
<dbReference type="InterPro" id="IPR050549">
    <property type="entry name" value="MFS_Trehalose_Transporter"/>
</dbReference>
<feature type="transmembrane region" description="Helical" evidence="9">
    <location>
        <begin position="21"/>
        <end position="42"/>
    </location>
</feature>
<feature type="transmembrane region" description="Helical" evidence="9">
    <location>
        <begin position="118"/>
        <end position="139"/>
    </location>
</feature>